<dbReference type="EMBL" id="LAZL01000020">
    <property type="protein sequence ID" value="KMT64826.1"/>
    <property type="molecule type" value="Genomic_DNA"/>
</dbReference>
<dbReference type="Pfam" id="PF08376">
    <property type="entry name" value="NIT"/>
    <property type="match status" value="1"/>
</dbReference>
<dbReference type="STRING" id="1513271.XM47_12310"/>
<gene>
    <name evidence="3" type="ORF">XM47_12310</name>
</gene>
<accession>A0A0J8JK40</accession>
<comment type="caution">
    <text evidence="3">The sequence shown here is derived from an EMBL/GenBank/DDBJ whole genome shotgun (WGS) entry which is preliminary data.</text>
</comment>
<evidence type="ECO:0000313" key="4">
    <source>
        <dbReference type="Proteomes" id="UP000037600"/>
    </source>
</evidence>
<name>A0A0J8JK40_9ALTE</name>
<evidence type="ECO:0000256" key="1">
    <source>
        <dbReference type="SAM" id="Coils"/>
    </source>
</evidence>
<proteinExistence type="predicted"/>
<dbReference type="PATRIC" id="fig|1513271.3.peg.2509"/>
<keyword evidence="1" id="KW-0175">Coiled coil</keyword>
<dbReference type="InterPro" id="IPR013587">
    <property type="entry name" value="Nitrate/nitrite_sensing"/>
</dbReference>
<dbReference type="Proteomes" id="UP000037600">
    <property type="component" value="Unassembled WGS sequence"/>
</dbReference>
<feature type="coiled-coil region" evidence="1">
    <location>
        <begin position="70"/>
        <end position="104"/>
    </location>
</feature>
<feature type="domain" description="Nitrate/nitrite sensing protein" evidence="2">
    <location>
        <begin position="17"/>
        <end position="195"/>
    </location>
</feature>
<keyword evidence="4" id="KW-1185">Reference proteome</keyword>
<reference evidence="3 4" key="1">
    <citation type="submission" date="2015-04" db="EMBL/GenBank/DDBJ databases">
        <title>Draft Genome Sequence of the Novel Agar-Digesting Marine Bacterium Q1.</title>
        <authorList>
            <person name="Li Y."/>
            <person name="Li D."/>
            <person name="Chen G."/>
            <person name="Du Z."/>
        </authorList>
    </citation>
    <scope>NUCLEOTIDE SEQUENCE [LARGE SCALE GENOMIC DNA]</scope>
    <source>
        <strain evidence="3 4">Q1</strain>
    </source>
</reference>
<protein>
    <recommendedName>
        <fullName evidence="2">Nitrate/nitrite sensing protein domain-containing protein</fullName>
    </recommendedName>
</protein>
<dbReference type="AlphaFoldDB" id="A0A0J8JK40"/>
<evidence type="ECO:0000259" key="2">
    <source>
        <dbReference type="Pfam" id="PF08376"/>
    </source>
</evidence>
<organism evidence="3 4">
    <name type="scientific">Catenovulum maritimum</name>
    <dbReference type="NCBI Taxonomy" id="1513271"/>
    <lineage>
        <taxon>Bacteria</taxon>
        <taxon>Pseudomonadati</taxon>
        <taxon>Pseudomonadota</taxon>
        <taxon>Gammaproteobacteria</taxon>
        <taxon>Alteromonadales</taxon>
        <taxon>Alteromonadaceae</taxon>
        <taxon>Catenovulum</taxon>
    </lineage>
</organism>
<sequence>MHDLDLLLEYVDATSPLINSLQSEWYYIRLFIGPGKKDNPKGLEYKEQMLQVQQKTKKIESEYLAFIRDNKDALAKLGDFNNSIEQLTQQIDKLKYVRQVAESRDRSSDIFKKEFGKKIWTLSEFNQLIDKLIESLSEVVSLAANNKQLSQMANSFYQLVQASDNSRLLNGYVQTGITGKLSPWVYAKIMVYRTSEQKISKH</sequence>
<evidence type="ECO:0000313" key="3">
    <source>
        <dbReference type="EMBL" id="KMT64826.1"/>
    </source>
</evidence>